<comment type="caution">
    <text evidence="1">The sequence shown here is derived from an EMBL/GenBank/DDBJ whole genome shotgun (WGS) entry which is preliminary data.</text>
</comment>
<reference evidence="1" key="1">
    <citation type="submission" date="2020-12" db="EMBL/GenBank/DDBJ databases">
        <title>Enhanced detection system for hospital associated transmission using whole genome sequencing surveillance.</title>
        <authorList>
            <person name="Harrison L.H."/>
            <person name="Van Tyne D."/>
            <person name="Marsh J.W."/>
            <person name="Griffith M.P."/>
            <person name="Snyder D.J."/>
            <person name="Cooper V.S."/>
            <person name="Mustapha M."/>
        </authorList>
    </citation>
    <scope>NUCLEOTIDE SEQUENCE</scope>
    <source>
        <strain evidence="1">PSB00042</strain>
    </source>
</reference>
<dbReference type="AlphaFoldDB" id="A0A8I1JJK1"/>
<protein>
    <submittedName>
        <fullName evidence="1">Uncharacterized protein</fullName>
    </submittedName>
</protein>
<dbReference type="EMBL" id="JAEHTE010000001">
    <property type="protein sequence ID" value="MBI6882460.1"/>
    <property type="molecule type" value="Genomic_DNA"/>
</dbReference>
<evidence type="ECO:0000313" key="1">
    <source>
        <dbReference type="EMBL" id="MBI6882460.1"/>
    </source>
</evidence>
<organism evidence="1 2">
    <name type="scientific">Pseudomonas putida</name>
    <name type="common">Arthrobacter siderocapsulatus</name>
    <dbReference type="NCBI Taxonomy" id="303"/>
    <lineage>
        <taxon>Bacteria</taxon>
        <taxon>Pseudomonadati</taxon>
        <taxon>Pseudomonadota</taxon>
        <taxon>Gammaproteobacteria</taxon>
        <taxon>Pseudomonadales</taxon>
        <taxon>Pseudomonadaceae</taxon>
        <taxon>Pseudomonas</taxon>
    </lineage>
</organism>
<dbReference type="Proteomes" id="UP000637061">
    <property type="component" value="Unassembled WGS sequence"/>
</dbReference>
<accession>A0A8I1JJK1</accession>
<name>A0A8I1JJK1_PSEPU</name>
<evidence type="ECO:0000313" key="2">
    <source>
        <dbReference type="Proteomes" id="UP000637061"/>
    </source>
</evidence>
<sequence length="104" mass="11583">MSSASKGWVIEITYCDEANNGFVKIGHAAWDSEAEWNQVWDGIPESPDGVEDSDCLCVDKVHFNGDLLTEKFITARTAQLLLGQSLDAVIKDARQMTSYRMQRG</sequence>
<dbReference type="RefSeq" id="WP_198746077.1">
    <property type="nucleotide sequence ID" value="NZ_JAEHTE010000001.1"/>
</dbReference>
<gene>
    <name evidence="1" type="ORF">JEU22_00885</name>
</gene>
<proteinExistence type="predicted"/>